<dbReference type="PRINTS" id="PR00377">
    <property type="entry name" value="IMPHPHTASES"/>
</dbReference>
<dbReference type="SUPFAM" id="SSF56655">
    <property type="entry name" value="Carbohydrate phosphatase"/>
    <property type="match status" value="1"/>
</dbReference>
<evidence type="ECO:0000256" key="9">
    <source>
        <dbReference type="RuleBase" id="RU364068"/>
    </source>
</evidence>
<dbReference type="GO" id="GO:0007165">
    <property type="term" value="P:signal transduction"/>
    <property type="evidence" value="ECO:0007669"/>
    <property type="project" value="TreeGrafter"/>
</dbReference>
<reference evidence="10" key="1">
    <citation type="submission" date="2020-11" db="EMBL/GenBank/DDBJ databases">
        <authorList>
            <person name="Tran Van P."/>
        </authorList>
    </citation>
    <scope>NUCLEOTIDE SEQUENCE</scope>
</reference>
<gene>
    <name evidence="10" type="ORF">NMOB1V02_LOCUS13164</name>
</gene>
<evidence type="ECO:0000256" key="4">
    <source>
        <dbReference type="ARBA" id="ARBA00009759"/>
    </source>
</evidence>
<feature type="binding site" evidence="8">
    <location>
        <position position="94"/>
    </location>
    <ligand>
        <name>Mg(2+)</name>
        <dbReference type="ChEBI" id="CHEBI:18420"/>
        <label>1</label>
        <note>catalytic</note>
    </ligand>
</feature>
<dbReference type="CDD" id="cd01639">
    <property type="entry name" value="IMPase"/>
    <property type="match status" value="1"/>
</dbReference>
<dbReference type="InterPro" id="IPR020583">
    <property type="entry name" value="Inositol_monoP_metal-BS"/>
</dbReference>
<dbReference type="OrthoDB" id="10254945at2759"/>
<dbReference type="EC" id="3.1.3.25" evidence="9"/>
<comment type="cofactor">
    <cofactor evidence="2 8 9">
        <name>Mg(2+)</name>
        <dbReference type="ChEBI" id="CHEBI:18420"/>
    </cofactor>
</comment>
<dbReference type="InterPro" id="IPR020552">
    <property type="entry name" value="Inositol_monoPase_Li-sen"/>
</dbReference>
<protein>
    <recommendedName>
        <fullName evidence="9">Inositol-1-monophosphatase</fullName>
        <ecNumber evidence="9">3.1.3.25</ecNumber>
    </recommendedName>
</protein>
<dbReference type="InterPro" id="IPR033942">
    <property type="entry name" value="IMPase"/>
</dbReference>
<dbReference type="Proteomes" id="UP000678499">
    <property type="component" value="Unassembled WGS sequence"/>
</dbReference>
<keyword evidence="11" id="KW-1185">Reference proteome</keyword>
<dbReference type="GO" id="GO:0046872">
    <property type="term" value="F:metal ion binding"/>
    <property type="evidence" value="ECO:0007669"/>
    <property type="project" value="UniProtKB-KW"/>
</dbReference>
<dbReference type="GO" id="GO:0008934">
    <property type="term" value="F:inositol monophosphate 1-phosphatase activity"/>
    <property type="evidence" value="ECO:0007669"/>
    <property type="project" value="InterPro"/>
</dbReference>
<evidence type="ECO:0000256" key="5">
    <source>
        <dbReference type="ARBA" id="ARBA00022723"/>
    </source>
</evidence>
<dbReference type="PANTHER" id="PTHR20854:SF4">
    <property type="entry name" value="INOSITOL-1-MONOPHOSPHATASE-RELATED"/>
    <property type="match status" value="1"/>
</dbReference>
<comment type="pathway">
    <text evidence="3 9">Polyol metabolism; myo-inositol biosynthesis; myo-inositol from D-glucose 6-phosphate: step 2/2.</text>
</comment>
<evidence type="ECO:0000256" key="3">
    <source>
        <dbReference type="ARBA" id="ARBA00005152"/>
    </source>
</evidence>
<dbReference type="AlphaFoldDB" id="A0A7R9C4S4"/>
<dbReference type="PANTHER" id="PTHR20854">
    <property type="entry name" value="INOSITOL MONOPHOSPHATASE"/>
    <property type="match status" value="1"/>
</dbReference>
<accession>A0A7R9C4S4</accession>
<dbReference type="EMBL" id="CAJPEX010016871">
    <property type="protein sequence ID" value="CAG0925714.1"/>
    <property type="molecule type" value="Genomic_DNA"/>
</dbReference>
<dbReference type="EMBL" id="OA898908">
    <property type="protein sequence ID" value="CAD7285562.1"/>
    <property type="molecule type" value="Genomic_DNA"/>
</dbReference>
<dbReference type="Gene3D" id="3.30.540.10">
    <property type="entry name" value="Fructose-1,6-Bisphosphatase, subunit A, domain 1"/>
    <property type="match status" value="1"/>
</dbReference>
<dbReference type="Pfam" id="PF00459">
    <property type="entry name" value="Inositol_P"/>
    <property type="match status" value="1"/>
</dbReference>
<feature type="binding site" evidence="8">
    <location>
        <position position="70"/>
    </location>
    <ligand>
        <name>Mg(2+)</name>
        <dbReference type="ChEBI" id="CHEBI:18420"/>
        <label>1</label>
        <note>catalytic</note>
    </ligand>
</feature>
<keyword evidence="5 8" id="KW-0479">Metal-binding</keyword>
<name>A0A7R9C4S4_9CRUS</name>
<feature type="binding site" evidence="8">
    <location>
        <position position="92"/>
    </location>
    <ligand>
        <name>Mg(2+)</name>
        <dbReference type="ChEBI" id="CHEBI:18420"/>
        <label>1</label>
        <note>catalytic</note>
    </ligand>
</feature>
<evidence type="ECO:0000256" key="8">
    <source>
        <dbReference type="PIRSR" id="PIRSR600760-2"/>
    </source>
</evidence>
<dbReference type="GO" id="GO:0006021">
    <property type="term" value="P:inositol biosynthetic process"/>
    <property type="evidence" value="ECO:0007669"/>
    <property type="project" value="UniProtKB-UniPathway"/>
</dbReference>
<dbReference type="PRINTS" id="PR00378">
    <property type="entry name" value="LIIMPHPHTASE"/>
</dbReference>
<dbReference type="Gene3D" id="3.40.190.80">
    <property type="match status" value="1"/>
</dbReference>
<sequence length="232" mass="25335">MEFNAEEVFVFAIELAKEAGQIIREGFDSDKRVEIKTSSIDLVTEYDKKVEAFIFAAIAKRYPSHKLIGEETTAGSESGRNDFTDYPTWILDPIDGTMNFVHTFPHVAVSIGVTYEKEAVIGVIYNPILDQMYAARKGCGATLNNNPISVSKTTELSNALIFLEIGYAKDSEKGTCVAKNFETFLSQVHGLRCTGSAALQMCLIAQGAADAYAAFSLHVWDTAAGVVIVREA</sequence>
<evidence type="ECO:0000313" key="11">
    <source>
        <dbReference type="Proteomes" id="UP000678499"/>
    </source>
</evidence>
<feature type="non-terminal residue" evidence="10">
    <location>
        <position position="1"/>
    </location>
</feature>
<evidence type="ECO:0000256" key="6">
    <source>
        <dbReference type="ARBA" id="ARBA00022801"/>
    </source>
</evidence>
<dbReference type="UniPathway" id="UPA00823">
    <property type="reaction ID" value="UER00788"/>
</dbReference>
<keyword evidence="7 8" id="KW-0460">Magnesium</keyword>
<evidence type="ECO:0000256" key="2">
    <source>
        <dbReference type="ARBA" id="ARBA00001946"/>
    </source>
</evidence>
<comment type="similarity">
    <text evidence="4 9">Belongs to the inositol monophosphatase superfamily.</text>
</comment>
<dbReference type="GO" id="GO:0046854">
    <property type="term" value="P:phosphatidylinositol phosphate biosynthetic process"/>
    <property type="evidence" value="ECO:0007669"/>
    <property type="project" value="InterPro"/>
</dbReference>
<organism evidence="10">
    <name type="scientific">Notodromas monacha</name>
    <dbReference type="NCBI Taxonomy" id="399045"/>
    <lineage>
        <taxon>Eukaryota</taxon>
        <taxon>Metazoa</taxon>
        <taxon>Ecdysozoa</taxon>
        <taxon>Arthropoda</taxon>
        <taxon>Crustacea</taxon>
        <taxon>Oligostraca</taxon>
        <taxon>Ostracoda</taxon>
        <taxon>Podocopa</taxon>
        <taxon>Podocopida</taxon>
        <taxon>Cypridocopina</taxon>
        <taxon>Cypridoidea</taxon>
        <taxon>Cyprididae</taxon>
        <taxon>Notodromas</taxon>
    </lineage>
</organism>
<evidence type="ECO:0000256" key="7">
    <source>
        <dbReference type="ARBA" id="ARBA00022842"/>
    </source>
</evidence>
<dbReference type="FunFam" id="3.30.540.10:FF:000004">
    <property type="entry name" value="Inositol-1-monophosphatase"/>
    <property type="match status" value="1"/>
</dbReference>
<feature type="binding site" evidence="8">
    <location>
        <position position="221"/>
    </location>
    <ligand>
        <name>Mg(2+)</name>
        <dbReference type="ChEBI" id="CHEBI:18420"/>
        <label>1</label>
        <note>catalytic</note>
    </ligand>
</feature>
<evidence type="ECO:0000256" key="1">
    <source>
        <dbReference type="ARBA" id="ARBA00001033"/>
    </source>
</evidence>
<keyword evidence="6 9" id="KW-0378">Hydrolase</keyword>
<dbReference type="PROSITE" id="PS00629">
    <property type="entry name" value="IMP_1"/>
    <property type="match status" value="1"/>
</dbReference>
<evidence type="ECO:0000313" key="10">
    <source>
        <dbReference type="EMBL" id="CAD7285562.1"/>
    </source>
</evidence>
<comment type="catalytic activity">
    <reaction evidence="1 9">
        <text>a myo-inositol phosphate + H2O = myo-inositol + phosphate</text>
        <dbReference type="Rhea" id="RHEA:24056"/>
        <dbReference type="ChEBI" id="CHEBI:15377"/>
        <dbReference type="ChEBI" id="CHEBI:17268"/>
        <dbReference type="ChEBI" id="CHEBI:43474"/>
        <dbReference type="ChEBI" id="CHEBI:84139"/>
        <dbReference type="EC" id="3.1.3.25"/>
    </reaction>
</comment>
<proteinExistence type="inferred from homology"/>
<dbReference type="InterPro" id="IPR000760">
    <property type="entry name" value="Inositol_monophosphatase-like"/>
</dbReference>
<feature type="binding site" evidence="8">
    <location>
        <position position="95"/>
    </location>
    <ligand>
        <name>Mg(2+)</name>
        <dbReference type="ChEBI" id="CHEBI:18420"/>
        <label>1</label>
        <note>catalytic</note>
    </ligand>
</feature>